<dbReference type="AlphaFoldDB" id="A0AAW4L1G6"/>
<evidence type="ECO:0000256" key="2">
    <source>
        <dbReference type="ARBA" id="ARBA00022771"/>
    </source>
</evidence>
<feature type="domain" description="Zinc finger DksA/TraR C4-type" evidence="5">
    <location>
        <begin position="34"/>
        <end position="65"/>
    </location>
</feature>
<dbReference type="PANTHER" id="PTHR38777">
    <property type="entry name" value="FELS-2 PROPHAGE PROTEIN"/>
    <property type="match status" value="1"/>
</dbReference>
<reference evidence="6 7" key="1">
    <citation type="submission" date="2021-05" db="EMBL/GenBank/DDBJ databases">
        <title>The draft genome of Geobacter pelophilus DSM 12255.</title>
        <authorList>
            <person name="Xu Z."/>
            <person name="Masuda Y."/>
            <person name="Itoh H."/>
            <person name="Senoo K."/>
        </authorList>
    </citation>
    <scope>NUCLEOTIDE SEQUENCE [LARGE SCALE GENOMIC DNA]</scope>
    <source>
        <strain evidence="6 7">DSM 12255</strain>
    </source>
</reference>
<name>A0AAW4L1G6_9BACT</name>
<evidence type="ECO:0000313" key="6">
    <source>
        <dbReference type="EMBL" id="MBT0664758.1"/>
    </source>
</evidence>
<dbReference type="EMBL" id="JAHCVJ010000004">
    <property type="protein sequence ID" value="MBT0664758.1"/>
    <property type="molecule type" value="Genomic_DNA"/>
</dbReference>
<evidence type="ECO:0000256" key="3">
    <source>
        <dbReference type="ARBA" id="ARBA00022833"/>
    </source>
</evidence>
<dbReference type="InterPro" id="IPR000962">
    <property type="entry name" value="Znf_DskA_TraR"/>
</dbReference>
<dbReference type="Proteomes" id="UP000811899">
    <property type="component" value="Unassembled WGS sequence"/>
</dbReference>
<keyword evidence="1" id="KW-0479">Metal-binding</keyword>
<organism evidence="6 7">
    <name type="scientific">Geoanaerobacter pelophilus</name>
    <dbReference type="NCBI Taxonomy" id="60036"/>
    <lineage>
        <taxon>Bacteria</taxon>
        <taxon>Pseudomonadati</taxon>
        <taxon>Thermodesulfobacteriota</taxon>
        <taxon>Desulfuromonadia</taxon>
        <taxon>Geobacterales</taxon>
        <taxon>Geobacteraceae</taxon>
        <taxon>Geoanaerobacter</taxon>
    </lineage>
</organism>
<evidence type="ECO:0000313" key="7">
    <source>
        <dbReference type="Proteomes" id="UP000811899"/>
    </source>
</evidence>
<proteinExistence type="predicted"/>
<sequence>MPDDMDLCQQINQERIDDALADHYRRRVTGTSLTHCVDCGDPIPAKRQIYSPGCCRCVACQTDFENSFKG</sequence>
<dbReference type="Pfam" id="PF01258">
    <property type="entry name" value="zf-dskA_traR"/>
    <property type="match status" value="1"/>
</dbReference>
<dbReference type="GO" id="GO:1900378">
    <property type="term" value="P:positive regulation of secondary metabolite biosynthetic process"/>
    <property type="evidence" value="ECO:0007669"/>
    <property type="project" value="TreeGrafter"/>
</dbReference>
<dbReference type="GO" id="GO:0008270">
    <property type="term" value="F:zinc ion binding"/>
    <property type="evidence" value="ECO:0007669"/>
    <property type="project" value="UniProtKB-KW"/>
</dbReference>
<gene>
    <name evidence="6" type="ORF">KI809_10645</name>
</gene>
<dbReference type="Gene3D" id="1.20.120.910">
    <property type="entry name" value="DksA, coiled-coil domain"/>
    <property type="match status" value="1"/>
</dbReference>
<comment type="caution">
    <text evidence="6">The sequence shown here is derived from an EMBL/GenBank/DDBJ whole genome shotgun (WGS) entry which is preliminary data.</text>
</comment>
<keyword evidence="2" id="KW-0863">Zinc-finger</keyword>
<dbReference type="PANTHER" id="PTHR38777:SF1">
    <property type="entry name" value="DNAK SUPPRESSOR PROTEIN"/>
    <property type="match status" value="1"/>
</dbReference>
<keyword evidence="3" id="KW-0862">Zinc</keyword>
<keyword evidence="7" id="KW-1185">Reference proteome</keyword>
<accession>A0AAW4L1G6</accession>
<dbReference type="RefSeq" id="WP_214171542.1">
    <property type="nucleotide sequence ID" value="NZ_JAHCVJ010000004.1"/>
</dbReference>
<evidence type="ECO:0000259" key="5">
    <source>
        <dbReference type="Pfam" id="PF01258"/>
    </source>
</evidence>
<dbReference type="SUPFAM" id="SSF57716">
    <property type="entry name" value="Glucocorticoid receptor-like (DNA-binding domain)"/>
    <property type="match status" value="1"/>
</dbReference>
<dbReference type="InterPro" id="IPR012783">
    <property type="entry name" value="Znf_C4_TraR"/>
</dbReference>
<dbReference type="NCBIfam" id="TIGR02419">
    <property type="entry name" value="C4_traR_proteo"/>
    <property type="match status" value="1"/>
</dbReference>
<protein>
    <submittedName>
        <fullName evidence="6">TraR/DksA family transcriptional regulator</fullName>
    </submittedName>
</protein>
<dbReference type="PROSITE" id="PS51128">
    <property type="entry name" value="ZF_DKSA_2"/>
    <property type="match status" value="1"/>
</dbReference>
<feature type="zinc finger region" description="dksA C4-type" evidence="4">
    <location>
        <begin position="36"/>
        <end position="60"/>
    </location>
</feature>
<evidence type="ECO:0000256" key="4">
    <source>
        <dbReference type="PROSITE-ProRule" id="PRU00510"/>
    </source>
</evidence>
<evidence type="ECO:0000256" key="1">
    <source>
        <dbReference type="ARBA" id="ARBA00022723"/>
    </source>
</evidence>